<dbReference type="Pfam" id="PF24083">
    <property type="entry name" value="Phage_ssDNA_bind"/>
    <property type="match status" value="1"/>
</dbReference>
<protein>
    <submittedName>
        <fullName evidence="3">DprA-like DNA processing chain A</fullName>
    </submittedName>
</protein>
<evidence type="ECO:0000259" key="2">
    <source>
        <dbReference type="Pfam" id="PF24083"/>
    </source>
</evidence>
<proteinExistence type="predicted"/>
<accession>A0A649VX45</accession>
<dbReference type="Pfam" id="PF10686">
    <property type="entry name" value="YAcAr"/>
    <property type="match status" value="1"/>
</dbReference>
<organism evidence="3 4">
    <name type="scientific">Streptomyces phage FidgetOrca</name>
    <dbReference type="NCBI Taxonomy" id="2656619"/>
    <lineage>
        <taxon>Viruses</taxon>
        <taxon>Duplodnaviria</taxon>
        <taxon>Heunggongvirae</taxon>
        <taxon>Uroviricota</taxon>
        <taxon>Caudoviricetes</taxon>
        <taxon>Rimavirus</taxon>
        <taxon>Rimavirus rima</taxon>
    </lineage>
</organism>
<feature type="domain" description="Putative phage ssDNA-binding" evidence="2">
    <location>
        <begin position="127"/>
        <end position="288"/>
    </location>
</feature>
<name>A0A649VX45_9CAUD</name>
<dbReference type="InterPro" id="IPR019627">
    <property type="entry name" value="YAcAr"/>
</dbReference>
<dbReference type="InterPro" id="IPR057581">
    <property type="entry name" value="Phage_ssDNA_bind"/>
</dbReference>
<sequence>MRVLVTGSRDWPDISAVFEALSLLYEDGVPFVLVHGACPTGADAMAQEWADEMNRMGYPVEVEDHPADWNGPRKRGAGFARNAEMVKLGADRCLAFIHNESNGATHCSELAEKAGINTQIFRSNTTMSQLVRRVDDEITLEGARIIYRNFAGNEGMYNAKGYRNFHVVLDPVQGEAMLAAGWNVKVKPPREEGELPFYHLKVNVKFDGPRPPRIFLVTMSTNSRTQIEEDLVGMMDWGEFDNIDLKISPYNYNIGGKQGVSAYLKSMFAILHEDDLDKKYAHIPIEGAPAQIPLEGGVRALESDQSFGAEIVSDTGWEAELEEADALALSGRSGRNR</sequence>
<evidence type="ECO:0000313" key="4">
    <source>
        <dbReference type="Proteomes" id="UP000423664"/>
    </source>
</evidence>
<evidence type="ECO:0000259" key="1">
    <source>
        <dbReference type="Pfam" id="PF10686"/>
    </source>
</evidence>
<gene>
    <name evidence="3" type="primary">72</name>
    <name evidence="3" type="ORF">SEA_FIDGETORCA_72</name>
</gene>
<evidence type="ECO:0000313" key="3">
    <source>
        <dbReference type="EMBL" id="QGJ96771.1"/>
    </source>
</evidence>
<feature type="domain" description="YspA cpYpsA-related SLOG" evidence="1">
    <location>
        <begin position="1"/>
        <end position="70"/>
    </location>
</feature>
<dbReference type="EMBL" id="MN586056">
    <property type="protein sequence ID" value="QGJ96771.1"/>
    <property type="molecule type" value="Genomic_DNA"/>
</dbReference>
<reference evidence="3 4" key="1">
    <citation type="submission" date="2019-10" db="EMBL/GenBank/DDBJ databases">
        <authorList>
            <person name="Remorca A.B."/>
            <person name="Gross J.E."/>
            <person name="Klug H.M."/>
            <person name="Nayek S."/>
            <person name="Hughes L.E."/>
            <person name="Garlena R.A."/>
            <person name="Russell D.A."/>
            <person name="Pope W.H."/>
            <person name="Jacobs-Sera D."/>
            <person name="Hatfull G.F."/>
        </authorList>
    </citation>
    <scope>NUCLEOTIDE SEQUENCE [LARGE SCALE GENOMIC DNA]</scope>
</reference>
<dbReference type="Proteomes" id="UP000423664">
    <property type="component" value="Segment"/>
</dbReference>